<dbReference type="Gene3D" id="3.10.50.40">
    <property type="match status" value="1"/>
</dbReference>
<protein>
    <recommendedName>
        <fullName evidence="3">peptidylprolyl isomerase</fullName>
        <ecNumber evidence="3">5.2.1.8</ecNumber>
    </recommendedName>
</protein>
<comment type="caution">
    <text evidence="7">The sequence shown here is derived from an EMBL/GenBank/DDBJ whole genome shotgun (WGS) entry which is preliminary data.</text>
</comment>
<dbReference type="AlphaFoldDB" id="A0A2S9V5D1"/>
<evidence type="ECO:0000313" key="8">
    <source>
        <dbReference type="Proteomes" id="UP000238949"/>
    </source>
</evidence>
<evidence type="ECO:0000313" key="7">
    <source>
        <dbReference type="EMBL" id="PRO71676.1"/>
    </source>
</evidence>
<reference evidence="8" key="1">
    <citation type="journal article" date="2020" name="Int. J. Syst. Evol. Microbiol.">
        <title>Alteromonas alba sp. nov., a marine bacterium isolated from the seawater of the West Pacific Ocean.</title>
        <authorList>
            <person name="Sun C."/>
            <person name="Wu Y.-H."/>
            <person name="Xamxidin M."/>
            <person name="Cheng H."/>
            <person name="Xu X.-W."/>
        </authorList>
    </citation>
    <scope>NUCLEOTIDE SEQUENCE [LARGE SCALE GENOMIC DNA]</scope>
    <source>
        <strain evidence="8">190</strain>
    </source>
</reference>
<evidence type="ECO:0000256" key="1">
    <source>
        <dbReference type="ARBA" id="ARBA00000971"/>
    </source>
</evidence>
<dbReference type="InterPro" id="IPR050245">
    <property type="entry name" value="PrsA_foldase"/>
</dbReference>
<accession>A0A2S9V5D1</accession>
<evidence type="ECO:0000259" key="6">
    <source>
        <dbReference type="PROSITE" id="PS50198"/>
    </source>
</evidence>
<comment type="catalytic activity">
    <reaction evidence="1">
        <text>[protein]-peptidylproline (omega=180) = [protein]-peptidylproline (omega=0)</text>
        <dbReference type="Rhea" id="RHEA:16237"/>
        <dbReference type="Rhea" id="RHEA-COMP:10747"/>
        <dbReference type="Rhea" id="RHEA-COMP:10748"/>
        <dbReference type="ChEBI" id="CHEBI:83833"/>
        <dbReference type="ChEBI" id="CHEBI:83834"/>
        <dbReference type="EC" id="5.2.1.8"/>
    </reaction>
</comment>
<keyword evidence="8" id="KW-1185">Reference proteome</keyword>
<dbReference type="PANTHER" id="PTHR47245:SF2">
    <property type="entry name" value="PEPTIDYL-PROLYL CIS-TRANS ISOMERASE HP_0175-RELATED"/>
    <property type="match status" value="1"/>
</dbReference>
<comment type="similarity">
    <text evidence="2">Belongs to the PpiC/parvulin rotamase family.</text>
</comment>
<evidence type="ECO:0000256" key="4">
    <source>
        <dbReference type="ARBA" id="ARBA00023110"/>
    </source>
</evidence>
<evidence type="ECO:0000256" key="2">
    <source>
        <dbReference type="ARBA" id="ARBA00007656"/>
    </source>
</evidence>
<dbReference type="Proteomes" id="UP000238949">
    <property type="component" value="Unassembled WGS sequence"/>
</dbReference>
<feature type="domain" description="PpiC" evidence="6">
    <location>
        <begin position="107"/>
        <end position="208"/>
    </location>
</feature>
<dbReference type="OrthoDB" id="9769613at2"/>
<organism evidence="7 8">
    <name type="scientific">Alteromonas alba</name>
    <dbReference type="NCBI Taxonomy" id="2079529"/>
    <lineage>
        <taxon>Bacteria</taxon>
        <taxon>Pseudomonadati</taxon>
        <taxon>Pseudomonadota</taxon>
        <taxon>Gammaproteobacteria</taxon>
        <taxon>Alteromonadales</taxon>
        <taxon>Alteromonadaceae</taxon>
        <taxon>Alteromonas/Salinimonas group</taxon>
        <taxon>Alteromonas</taxon>
    </lineage>
</organism>
<dbReference type="EC" id="5.2.1.8" evidence="3"/>
<dbReference type="InterPro" id="IPR027304">
    <property type="entry name" value="Trigger_fact/SurA_dom_sf"/>
</dbReference>
<dbReference type="PANTHER" id="PTHR47245">
    <property type="entry name" value="PEPTIDYLPROLYL ISOMERASE"/>
    <property type="match status" value="1"/>
</dbReference>
<dbReference type="InterPro" id="IPR046357">
    <property type="entry name" value="PPIase_dom_sf"/>
</dbReference>
<dbReference type="InterPro" id="IPR000297">
    <property type="entry name" value="PPIase_PpiC"/>
</dbReference>
<sequence length="264" mass="29249">MSLTNTPDITVNGKTISAAMIDAEVQYHPAESRRQAMVKAAETLIIGELVTQKAMEKGIPLNPKSDAIEQNSQLIDSLLASEVCVPEATTEECERYYSANKGTFKTAPLIEASHILIASDPKDLEHRAESHALAVNLIHKLQGGESTFGELAKQFSSCPSKDVDGSLGQLSYGQTVREFERQVFAASEGLMPQPVETRYGYHVVLVARKVDGKPLSFDMVSEKIKQYLNDKVHRKALSQYLHRLVSEADIQGFKFEFDDSMLMQ</sequence>
<dbReference type="GO" id="GO:0003755">
    <property type="term" value="F:peptidyl-prolyl cis-trans isomerase activity"/>
    <property type="evidence" value="ECO:0007669"/>
    <property type="project" value="UniProtKB-KW"/>
</dbReference>
<dbReference type="SUPFAM" id="SSF109998">
    <property type="entry name" value="Triger factor/SurA peptide-binding domain-like"/>
    <property type="match status" value="1"/>
</dbReference>
<dbReference type="EMBL" id="PVNP01000202">
    <property type="protein sequence ID" value="PRO71676.1"/>
    <property type="molecule type" value="Genomic_DNA"/>
</dbReference>
<keyword evidence="4 5" id="KW-0697">Rotamase</keyword>
<keyword evidence="5 7" id="KW-0413">Isomerase</keyword>
<evidence type="ECO:0000256" key="5">
    <source>
        <dbReference type="PROSITE-ProRule" id="PRU00278"/>
    </source>
</evidence>
<dbReference type="Pfam" id="PF00639">
    <property type="entry name" value="Rotamase"/>
    <property type="match status" value="1"/>
</dbReference>
<dbReference type="PROSITE" id="PS50198">
    <property type="entry name" value="PPIC_PPIASE_2"/>
    <property type="match status" value="1"/>
</dbReference>
<dbReference type="SUPFAM" id="SSF54534">
    <property type="entry name" value="FKBP-like"/>
    <property type="match status" value="1"/>
</dbReference>
<dbReference type="RefSeq" id="WP_105936316.1">
    <property type="nucleotide sequence ID" value="NZ_PVNP01000202.1"/>
</dbReference>
<gene>
    <name evidence="7" type="ORF">C6Y40_20815</name>
</gene>
<evidence type="ECO:0000256" key="3">
    <source>
        <dbReference type="ARBA" id="ARBA00013194"/>
    </source>
</evidence>
<proteinExistence type="inferred from homology"/>
<name>A0A2S9V5D1_9ALTE</name>